<name>A0A1G9DF71_9GAMM</name>
<dbReference type="AlphaFoldDB" id="A0A1G9DF71"/>
<dbReference type="EMBL" id="FNFH01000006">
    <property type="protein sequence ID" value="SDK62497.1"/>
    <property type="molecule type" value="Genomic_DNA"/>
</dbReference>
<dbReference type="Proteomes" id="UP000199305">
    <property type="component" value="Unassembled WGS sequence"/>
</dbReference>
<dbReference type="RefSeq" id="WP_139169560.1">
    <property type="nucleotide sequence ID" value="NZ_FNFH01000006.1"/>
</dbReference>
<evidence type="ECO:0000313" key="2">
    <source>
        <dbReference type="EMBL" id="SDK62497.1"/>
    </source>
</evidence>
<organism evidence="2 3">
    <name type="scientific">Microbulbifer yueqingensis</name>
    <dbReference type="NCBI Taxonomy" id="658219"/>
    <lineage>
        <taxon>Bacteria</taxon>
        <taxon>Pseudomonadati</taxon>
        <taxon>Pseudomonadota</taxon>
        <taxon>Gammaproteobacteria</taxon>
        <taxon>Cellvibrionales</taxon>
        <taxon>Microbulbiferaceae</taxon>
        <taxon>Microbulbifer</taxon>
    </lineage>
</organism>
<feature type="signal peptide" evidence="1">
    <location>
        <begin position="1"/>
        <end position="23"/>
    </location>
</feature>
<evidence type="ECO:0000256" key="1">
    <source>
        <dbReference type="SAM" id="SignalP"/>
    </source>
</evidence>
<reference evidence="3" key="1">
    <citation type="submission" date="2016-10" db="EMBL/GenBank/DDBJ databases">
        <authorList>
            <person name="Varghese N."/>
            <person name="Submissions S."/>
        </authorList>
    </citation>
    <scope>NUCLEOTIDE SEQUENCE [LARGE SCALE GENOMIC DNA]</scope>
    <source>
        <strain evidence="3">CGMCC 1.10658</strain>
    </source>
</reference>
<evidence type="ECO:0008006" key="4">
    <source>
        <dbReference type="Google" id="ProtNLM"/>
    </source>
</evidence>
<proteinExistence type="predicted"/>
<keyword evidence="3" id="KW-1185">Reference proteome</keyword>
<gene>
    <name evidence="2" type="ORF">SAMN05216212_2776</name>
</gene>
<evidence type="ECO:0000313" key="3">
    <source>
        <dbReference type="Proteomes" id="UP000199305"/>
    </source>
</evidence>
<keyword evidence="1" id="KW-0732">Signal</keyword>
<protein>
    <recommendedName>
        <fullName evidence="4">Outer membrane lipoprotein-sorting protein</fullName>
    </recommendedName>
</protein>
<feature type="chain" id="PRO_5011444107" description="Outer membrane lipoprotein-sorting protein" evidence="1">
    <location>
        <begin position="24"/>
        <end position="211"/>
    </location>
</feature>
<sequence>MLLKGINTALLSAAILFSGAASALPDAANRGADGNGRMAELYATIDALSTRVAKLEAESGTSESLNDMMSGSTFRMYWRDSEVGAGWTTVGMGTGYIVLNSDGTFAYPRFLKAMQNNGTDLSEVRSFSAWDLSVQGEWVVDESSSSLALNFHGDDGMYTPGEDQRFWYQVSHNGTVLMSGVLDDNADAGYFFTQYVAGVRIHNSASLHDSE</sequence>
<accession>A0A1G9DF71</accession>